<evidence type="ECO:0000256" key="5">
    <source>
        <dbReference type="ARBA" id="ARBA00022679"/>
    </source>
</evidence>
<evidence type="ECO:0000313" key="11">
    <source>
        <dbReference type="EMBL" id="AGZ43064.1"/>
    </source>
</evidence>
<dbReference type="FunFam" id="3.40.50.2000:FF:000149">
    <property type="entry name" value="Glycogen phosphorylase, muscle form"/>
    <property type="match status" value="1"/>
</dbReference>
<dbReference type="GO" id="GO:0030170">
    <property type="term" value="F:pyridoxal phosphate binding"/>
    <property type="evidence" value="ECO:0007669"/>
    <property type="project" value="InterPro"/>
</dbReference>
<evidence type="ECO:0000256" key="9">
    <source>
        <dbReference type="PIRSR" id="PIRSR000460-1"/>
    </source>
</evidence>
<dbReference type="NCBIfam" id="TIGR02093">
    <property type="entry name" value="P_ylase"/>
    <property type="match status" value="1"/>
</dbReference>
<evidence type="ECO:0000256" key="1">
    <source>
        <dbReference type="ARBA" id="ARBA00001275"/>
    </source>
</evidence>
<evidence type="ECO:0000256" key="2">
    <source>
        <dbReference type="ARBA" id="ARBA00001933"/>
    </source>
</evidence>
<dbReference type="PANTHER" id="PTHR11468">
    <property type="entry name" value="GLYCOGEN PHOSPHORYLASE"/>
    <property type="match status" value="1"/>
</dbReference>
<dbReference type="InterPro" id="IPR035090">
    <property type="entry name" value="Pyridoxal_P_attach_site"/>
</dbReference>
<keyword evidence="5 10" id="KW-0808">Transferase</keyword>
<comment type="similarity">
    <text evidence="3 10">Belongs to the glycogen phosphorylase family.</text>
</comment>
<comment type="function">
    <text evidence="10">Allosteric enzyme that catalyzes the rate-limiting step in glycogen catabolism, the phosphorolytic cleavage of glycogen to produce glucose-1-phosphate, and plays a central role in maintaining cellular and organismal glucose homeostasis.</text>
</comment>
<keyword evidence="7 10" id="KW-0119">Carbohydrate metabolism</keyword>
<protein>
    <recommendedName>
        <fullName evidence="10">Alpha-1,4 glucan phosphorylase</fullName>
        <ecNumber evidence="10">2.4.1.1</ecNumber>
    </recommendedName>
</protein>
<sequence>MTYVTPHPSNTPGDFGRDLLSNLYYQRGTTLESASAQDAYHSLALTVRDRLVDRYIRTAAAHYQANPRFIYYLSAEYMLGKQLDQNLLYSGTADCARSALAGLGLSPAELDALDVEPGLGNGGLGRLAACLLDAMATLDIPAVGYGIRYDFGIFKQAFEDGAQVERPDDWTFYGNPWEFHASDDQQTVGFYGHTEPLDGVRKSWVPGEIVMGEPSHMLVPGYATSTVNIIRLWRARASRESFDLSRFGAGQYGEAVEEIVRSENISKVLYPDDSTELGRELRLKQQHFLVTCALRDIVRRFRLRNSDWDDFAGKVVIQLNDTHPVMAIAELMRMLVDEEGLEWDHAWSITRRVFAYTCHTLLPEALETWPVRLVQRLLPRHMEIIFLINHLFLREVSARYPGDDGKLRELSIIAEGDEQRVRMAHLAVVGSSAVNGVAELHSRLLAATTLHGFAELWPGRFHNVTNGVSPRRFVRLANPRLSELITERLGDDRWLSDLDRLGGLESAADDPEFQERWRQVKRLNRQDLADQALATTGVALDPDALCDVMIKRFHEYKRQLLRVLHVVVMHHRIRRGEVADVVPRSIVFGGKAAPGYYAAKRIMQLANTVAGMVNEDPAVSPYLKMIFLPDYNVSRAQLIIPAADLSEQISLAGKEASGTSNMKLALNGALTIGTLDGANVEIRDRVGAENFFLFGLDTAEVAAVREKGYRSRDFYERDEELREVVDTVARLEPQIADDLLNHDEYLTLADFRAYVDCQDRVARAWRDTAGWTRASILNTARSGFFSSDRTVRDYCRDIWHVTPVPVGE</sequence>
<dbReference type="PIRSF" id="PIRSF000460">
    <property type="entry name" value="Pprylas_GlgP"/>
    <property type="match status" value="1"/>
</dbReference>
<comment type="cofactor">
    <cofactor evidence="2 10">
        <name>pyridoxal 5'-phosphate</name>
        <dbReference type="ChEBI" id="CHEBI:597326"/>
    </cofactor>
</comment>
<dbReference type="Pfam" id="PF00343">
    <property type="entry name" value="Phosphorylase"/>
    <property type="match status" value="1"/>
</dbReference>
<keyword evidence="6 9" id="KW-0663">Pyridoxal phosphate</keyword>
<dbReference type="Proteomes" id="UP000017746">
    <property type="component" value="Chromosome"/>
</dbReference>
<dbReference type="RefSeq" id="WP_023363654.1">
    <property type="nucleotide sequence ID" value="NC_022657.1"/>
</dbReference>
<dbReference type="InterPro" id="IPR000811">
    <property type="entry name" value="Glyco_trans_35"/>
</dbReference>
<dbReference type="EMBL" id="CP006272">
    <property type="protein sequence ID" value="AGZ43064.1"/>
    <property type="molecule type" value="Genomic_DNA"/>
</dbReference>
<dbReference type="HOGENOM" id="CLU_010198_1_1_11"/>
<keyword evidence="12" id="KW-1185">Reference proteome</keyword>
<evidence type="ECO:0000256" key="7">
    <source>
        <dbReference type="ARBA" id="ARBA00023277"/>
    </source>
</evidence>
<evidence type="ECO:0000313" key="12">
    <source>
        <dbReference type="Proteomes" id="UP000017746"/>
    </source>
</evidence>
<dbReference type="CDD" id="cd04300">
    <property type="entry name" value="GT35_Glycogen_Phosphorylase"/>
    <property type="match status" value="1"/>
</dbReference>
<keyword evidence="4 10" id="KW-0328">Glycosyltransferase</keyword>
<dbReference type="GO" id="GO:0005980">
    <property type="term" value="P:glycogen catabolic process"/>
    <property type="evidence" value="ECO:0007669"/>
    <property type="project" value="TreeGrafter"/>
</dbReference>
<evidence type="ECO:0000256" key="4">
    <source>
        <dbReference type="ARBA" id="ARBA00022676"/>
    </source>
</evidence>
<dbReference type="STRING" id="1246995.AFR_23980"/>
<feature type="modified residue" description="N6-(pyridoxal phosphate)lysine" evidence="9">
    <location>
        <position position="663"/>
    </location>
</feature>
<dbReference type="AlphaFoldDB" id="U5W1U1"/>
<evidence type="ECO:0000256" key="3">
    <source>
        <dbReference type="ARBA" id="ARBA00006047"/>
    </source>
</evidence>
<name>U5W1U1_9ACTN</name>
<dbReference type="OrthoDB" id="9760804at2"/>
<dbReference type="GO" id="GO:0005737">
    <property type="term" value="C:cytoplasm"/>
    <property type="evidence" value="ECO:0007669"/>
    <property type="project" value="TreeGrafter"/>
</dbReference>
<comment type="catalytic activity">
    <reaction evidence="1 10">
        <text>[(1-&gt;4)-alpha-D-glucosyl](n) + phosphate = [(1-&gt;4)-alpha-D-glucosyl](n-1) + alpha-D-glucose 1-phosphate</text>
        <dbReference type="Rhea" id="RHEA:41732"/>
        <dbReference type="Rhea" id="RHEA-COMP:9584"/>
        <dbReference type="Rhea" id="RHEA-COMP:9586"/>
        <dbReference type="ChEBI" id="CHEBI:15444"/>
        <dbReference type="ChEBI" id="CHEBI:43474"/>
        <dbReference type="ChEBI" id="CHEBI:58601"/>
        <dbReference type="EC" id="2.4.1.1"/>
    </reaction>
</comment>
<dbReference type="PROSITE" id="PS00102">
    <property type="entry name" value="PHOSPHORYLASE"/>
    <property type="match status" value="1"/>
</dbReference>
<accession>U5W1U1</accession>
<dbReference type="EC" id="2.4.1.1" evidence="10"/>
<proteinExistence type="inferred from homology"/>
<dbReference type="InterPro" id="IPR011833">
    <property type="entry name" value="Glycg_phsphrylas"/>
</dbReference>
<dbReference type="PANTHER" id="PTHR11468:SF3">
    <property type="entry name" value="GLYCOGEN PHOSPHORYLASE, LIVER FORM"/>
    <property type="match status" value="1"/>
</dbReference>
<comment type="function">
    <text evidence="8">Phosphorylase is an important allosteric enzyme in carbohydrate metabolism. Enzymes from different sources differ in their regulatory mechanisms and in their natural substrates. However, all known phosphorylases share catalytic and structural properties.</text>
</comment>
<reference evidence="11 12" key="1">
    <citation type="journal article" date="2014" name="J. Biotechnol.">
        <title>Complete genome sequence of the actinobacterium Actinoplanes friuliensis HAG 010964, producer of the lipopeptide antibiotic friulimycin.</title>
        <authorList>
            <person name="Ruckert C."/>
            <person name="Szczepanowski R."/>
            <person name="Albersmeier A."/>
            <person name="Goesmann A."/>
            <person name="Fischer N."/>
            <person name="Steinkamper A."/>
            <person name="Puhler A."/>
            <person name="Biener R."/>
            <person name="Schwartz D."/>
            <person name="Kalinowski J."/>
        </authorList>
    </citation>
    <scope>NUCLEOTIDE SEQUENCE [LARGE SCALE GENOMIC DNA]</scope>
    <source>
        <strain evidence="11 12">DSM 7358</strain>
    </source>
</reference>
<dbReference type="KEGG" id="afs:AFR_23980"/>
<dbReference type="GO" id="GO:0008184">
    <property type="term" value="F:glycogen phosphorylase activity"/>
    <property type="evidence" value="ECO:0007669"/>
    <property type="project" value="InterPro"/>
</dbReference>
<evidence type="ECO:0000256" key="6">
    <source>
        <dbReference type="ARBA" id="ARBA00022898"/>
    </source>
</evidence>
<dbReference type="PATRIC" id="fig|1246995.3.peg.4858"/>
<dbReference type="Gene3D" id="3.40.50.2000">
    <property type="entry name" value="Glycogen Phosphorylase B"/>
    <property type="match status" value="2"/>
</dbReference>
<dbReference type="SUPFAM" id="SSF53756">
    <property type="entry name" value="UDP-Glycosyltransferase/glycogen phosphorylase"/>
    <property type="match status" value="1"/>
</dbReference>
<evidence type="ECO:0000256" key="8">
    <source>
        <dbReference type="ARBA" id="ARBA00025174"/>
    </source>
</evidence>
<gene>
    <name evidence="11" type="ORF">AFR_23980</name>
</gene>
<dbReference type="eggNOG" id="COG0058">
    <property type="taxonomic scope" value="Bacteria"/>
</dbReference>
<evidence type="ECO:0000256" key="10">
    <source>
        <dbReference type="RuleBase" id="RU000587"/>
    </source>
</evidence>
<organism evidence="11 12">
    <name type="scientific">Actinoplanes friuliensis DSM 7358</name>
    <dbReference type="NCBI Taxonomy" id="1246995"/>
    <lineage>
        <taxon>Bacteria</taxon>
        <taxon>Bacillati</taxon>
        <taxon>Actinomycetota</taxon>
        <taxon>Actinomycetes</taxon>
        <taxon>Micromonosporales</taxon>
        <taxon>Micromonosporaceae</taxon>
        <taxon>Actinoplanes</taxon>
    </lineage>
</organism>